<name>A0AAV0WWI4_9HEMI</name>
<evidence type="ECO:0000313" key="1">
    <source>
        <dbReference type="EMBL" id="CAI6359877.1"/>
    </source>
</evidence>
<dbReference type="AlphaFoldDB" id="A0AAV0WWI4"/>
<proteinExistence type="predicted"/>
<sequence>MNRDVSQAIGILYTIKSTKFIINLFILEEVLQLANILSTKFQQKSVTLGKTVNLIEGMIDTFEQNRSNTTWTELWTKINEFMKENGMSIDSSNDAESGGLSPSRPKRLRKEPYHLNTYVVTCTTSAETEQISTFDNDIKNIWKVKYFNILDAIIINMKKRFSPESLQMAMAIDSFTKLNFDKSSFFIDNYKVTIRIFK</sequence>
<reference evidence="1 2" key="1">
    <citation type="submission" date="2023-01" db="EMBL/GenBank/DDBJ databases">
        <authorList>
            <person name="Whitehead M."/>
        </authorList>
    </citation>
    <scope>NUCLEOTIDE SEQUENCE [LARGE SCALE GENOMIC DNA]</scope>
</reference>
<organism evidence="1 2">
    <name type="scientific">Macrosiphum euphorbiae</name>
    <name type="common">potato aphid</name>
    <dbReference type="NCBI Taxonomy" id="13131"/>
    <lineage>
        <taxon>Eukaryota</taxon>
        <taxon>Metazoa</taxon>
        <taxon>Ecdysozoa</taxon>
        <taxon>Arthropoda</taxon>
        <taxon>Hexapoda</taxon>
        <taxon>Insecta</taxon>
        <taxon>Pterygota</taxon>
        <taxon>Neoptera</taxon>
        <taxon>Paraneoptera</taxon>
        <taxon>Hemiptera</taxon>
        <taxon>Sternorrhyncha</taxon>
        <taxon>Aphidomorpha</taxon>
        <taxon>Aphidoidea</taxon>
        <taxon>Aphididae</taxon>
        <taxon>Macrosiphini</taxon>
        <taxon>Macrosiphum</taxon>
    </lineage>
</organism>
<accession>A0AAV0WWI4</accession>
<protein>
    <submittedName>
        <fullName evidence="1">Uncharacterized protein</fullName>
    </submittedName>
</protein>
<evidence type="ECO:0000313" key="2">
    <source>
        <dbReference type="Proteomes" id="UP001160148"/>
    </source>
</evidence>
<comment type="caution">
    <text evidence="1">The sequence shown here is derived from an EMBL/GenBank/DDBJ whole genome shotgun (WGS) entry which is preliminary data.</text>
</comment>
<dbReference type="EMBL" id="CARXXK010000002">
    <property type="protein sequence ID" value="CAI6359877.1"/>
    <property type="molecule type" value="Genomic_DNA"/>
</dbReference>
<gene>
    <name evidence="1" type="ORF">MEUPH1_LOCUS15242</name>
</gene>
<dbReference type="Proteomes" id="UP001160148">
    <property type="component" value="Unassembled WGS sequence"/>
</dbReference>
<keyword evidence="2" id="KW-1185">Reference proteome</keyword>